<name>A0A9X3LIW6_9BACL</name>
<evidence type="ECO:0000259" key="1">
    <source>
        <dbReference type="Pfam" id="PF13304"/>
    </source>
</evidence>
<organism evidence="2 3">
    <name type="scientific">Paenisporosarcina quisquiliarum</name>
    <dbReference type="NCBI Taxonomy" id="365346"/>
    <lineage>
        <taxon>Bacteria</taxon>
        <taxon>Bacillati</taxon>
        <taxon>Bacillota</taxon>
        <taxon>Bacilli</taxon>
        <taxon>Bacillales</taxon>
        <taxon>Caryophanaceae</taxon>
        <taxon>Paenisporosarcina</taxon>
    </lineage>
</organism>
<dbReference type="InterPro" id="IPR027417">
    <property type="entry name" value="P-loop_NTPase"/>
</dbReference>
<feature type="domain" description="ATPase AAA-type core" evidence="1">
    <location>
        <begin position="178"/>
        <end position="387"/>
    </location>
</feature>
<dbReference type="Gene3D" id="3.40.50.300">
    <property type="entry name" value="P-loop containing nucleotide triphosphate hydrolases"/>
    <property type="match status" value="2"/>
</dbReference>
<proteinExistence type="predicted"/>
<dbReference type="GO" id="GO:0016887">
    <property type="term" value="F:ATP hydrolysis activity"/>
    <property type="evidence" value="ECO:0007669"/>
    <property type="project" value="InterPro"/>
</dbReference>
<dbReference type="InterPro" id="IPR003959">
    <property type="entry name" value="ATPase_AAA_core"/>
</dbReference>
<dbReference type="Pfam" id="PF13304">
    <property type="entry name" value="AAA_21"/>
    <property type="match status" value="2"/>
</dbReference>
<dbReference type="PANTHER" id="PTHR40396">
    <property type="entry name" value="ATPASE-LIKE PROTEIN"/>
    <property type="match status" value="1"/>
</dbReference>
<feature type="domain" description="ATPase AAA-type core" evidence="1">
    <location>
        <begin position="44"/>
        <end position="141"/>
    </location>
</feature>
<gene>
    <name evidence="2" type="ORF">M9R32_08815</name>
</gene>
<dbReference type="GO" id="GO:0005524">
    <property type="term" value="F:ATP binding"/>
    <property type="evidence" value="ECO:0007669"/>
    <property type="project" value="InterPro"/>
</dbReference>
<evidence type="ECO:0000313" key="3">
    <source>
        <dbReference type="Proteomes" id="UP001152173"/>
    </source>
</evidence>
<dbReference type="PANTHER" id="PTHR40396:SF1">
    <property type="entry name" value="ATPASE AAA-TYPE CORE DOMAIN-CONTAINING PROTEIN"/>
    <property type="match status" value="1"/>
</dbReference>
<dbReference type="AlphaFoldDB" id="A0A9X3LIW6"/>
<accession>A0A9X3LIW6</accession>
<dbReference type="EMBL" id="JAMKBJ010000006">
    <property type="protein sequence ID" value="MCZ8537279.1"/>
    <property type="molecule type" value="Genomic_DNA"/>
</dbReference>
<evidence type="ECO:0000313" key="2">
    <source>
        <dbReference type="EMBL" id="MCZ8537279.1"/>
    </source>
</evidence>
<dbReference type="Proteomes" id="UP001152173">
    <property type="component" value="Unassembled WGS sequence"/>
</dbReference>
<comment type="caution">
    <text evidence="2">The sequence shown here is derived from an EMBL/GenBank/DDBJ whole genome shotgun (WGS) entry which is preliminary data.</text>
</comment>
<reference evidence="2" key="1">
    <citation type="submission" date="2022-05" db="EMBL/GenBank/DDBJ databases">
        <authorList>
            <person name="Colautti A."/>
            <person name="Iacumin L."/>
        </authorList>
    </citation>
    <scope>NUCLEOTIDE SEQUENCE</scope>
    <source>
        <strain evidence="2">SK 55</strain>
    </source>
</reference>
<dbReference type="SUPFAM" id="SSF52540">
    <property type="entry name" value="P-loop containing nucleoside triphosphate hydrolases"/>
    <property type="match status" value="1"/>
</dbReference>
<sequence>MLVNFRFGNFLSFNELSHFSMAIGNTRRHPTHVMKFPDISLLKFAVLYGANASGKSNLVKAIKFSKNLILKGVPDTITFDKYSKIDPSNKEKNTQFEYEIVIGKYVYSYGFSVNLFEKKISGEWLYSLKDNKEIEIFVREVNNDKNNFLINYEALQLNENDEMRLKVYTEDSKFIFNSLFITELNKNKQPLTNSEDISVFNLIYEWFENKLEVISPDESPSENGITYIKKDNGLALSNFLNAFGTGVKEVCTKEINEKDLYKEMPSMIVKKIIEKIKEDSETTHALLRTSDNIHEIEKVNNEIQIKTVTFKHSTENVFYTIGEESDGTVRLVEIYDILASNNEKVYVVDEIDRSLHPNLTYNYINEYLKKKLPGQLIVTTHEDRLLDFDMLRRDEIWFVEKQDAGDSKLYSLEKFKERFDKDILKAYLDGRYGSIPEFKFFNL</sequence>
<keyword evidence="3" id="KW-1185">Reference proteome</keyword>
<protein>
    <submittedName>
        <fullName evidence="2">AAA family ATPase</fullName>
    </submittedName>
</protein>
<dbReference type="RefSeq" id="WP_269926373.1">
    <property type="nucleotide sequence ID" value="NZ_JAMKBJ010000006.1"/>
</dbReference>